<dbReference type="OrthoDB" id="5319015at2759"/>
<keyword evidence="4" id="KW-1185">Reference proteome</keyword>
<protein>
    <recommendedName>
        <fullName evidence="2">Mmc1 C-terminal domain-containing protein</fullName>
    </recommendedName>
</protein>
<name>A0A4S8MQ05_DENBC</name>
<reference evidence="3 4" key="1">
    <citation type="journal article" date="2019" name="Nat. Ecol. Evol.">
        <title>Megaphylogeny resolves global patterns of mushroom evolution.</title>
        <authorList>
            <person name="Varga T."/>
            <person name="Krizsan K."/>
            <person name="Foldi C."/>
            <person name="Dima B."/>
            <person name="Sanchez-Garcia M."/>
            <person name="Sanchez-Ramirez S."/>
            <person name="Szollosi G.J."/>
            <person name="Szarkandi J.G."/>
            <person name="Papp V."/>
            <person name="Albert L."/>
            <person name="Andreopoulos W."/>
            <person name="Angelini C."/>
            <person name="Antonin V."/>
            <person name="Barry K.W."/>
            <person name="Bougher N.L."/>
            <person name="Buchanan P."/>
            <person name="Buyck B."/>
            <person name="Bense V."/>
            <person name="Catcheside P."/>
            <person name="Chovatia M."/>
            <person name="Cooper J."/>
            <person name="Damon W."/>
            <person name="Desjardin D."/>
            <person name="Finy P."/>
            <person name="Geml J."/>
            <person name="Haridas S."/>
            <person name="Hughes K."/>
            <person name="Justo A."/>
            <person name="Karasinski D."/>
            <person name="Kautmanova I."/>
            <person name="Kiss B."/>
            <person name="Kocsube S."/>
            <person name="Kotiranta H."/>
            <person name="LaButti K.M."/>
            <person name="Lechner B.E."/>
            <person name="Liimatainen K."/>
            <person name="Lipzen A."/>
            <person name="Lukacs Z."/>
            <person name="Mihaltcheva S."/>
            <person name="Morgado L.N."/>
            <person name="Niskanen T."/>
            <person name="Noordeloos M.E."/>
            <person name="Ohm R.A."/>
            <person name="Ortiz-Santana B."/>
            <person name="Ovrebo C."/>
            <person name="Racz N."/>
            <person name="Riley R."/>
            <person name="Savchenko A."/>
            <person name="Shiryaev A."/>
            <person name="Soop K."/>
            <person name="Spirin V."/>
            <person name="Szebenyi C."/>
            <person name="Tomsovsky M."/>
            <person name="Tulloss R.E."/>
            <person name="Uehling J."/>
            <person name="Grigoriev I.V."/>
            <person name="Vagvolgyi C."/>
            <person name="Papp T."/>
            <person name="Martin F.M."/>
            <person name="Miettinen O."/>
            <person name="Hibbett D.S."/>
            <person name="Nagy L.G."/>
        </authorList>
    </citation>
    <scope>NUCLEOTIDE SEQUENCE [LARGE SCALE GENOMIC DNA]</scope>
    <source>
        <strain evidence="3 4">CBS 962.96</strain>
    </source>
</reference>
<feature type="transmembrane region" description="Helical" evidence="1">
    <location>
        <begin position="426"/>
        <end position="445"/>
    </location>
</feature>
<dbReference type="InterPro" id="IPR056196">
    <property type="entry name" value="Mmc1_C"/>
</dbReference>
<dbReference type="PANTHER" id="PTHR38644:SF1">
    <property type="entry name" value="EXPRESSED PROTEIN"/>
    <property type="match status" value="1"/>
</dbReference>
<gene>
    <name evidence="3" type="ORF">K435DRAFT_774024</name>
</gene>
<dbReference type="PANTHER" id="PTHR38644">
    <property type="entry name" value="EXPRESSED PROTEIN"/>
    <property type="match status" value="1"/>
</dbReference>
<organism evidence="3 4">
    <name type="scientific">Dendrothele bispora (strain CBS 962.96)</name>
    <dbReference type="NCBI Taxonomy" id="1314807"/>
    <lineage>
        <taxon>Eukaryota</taxon>
        <taxon>Fungi</taxon>
        <taxon>Dikarya</taxon>
        <taxon>Basidiomycota</taxon>
        <taxon>Agaricomycotina</taxon>
        <taxon>Agaricomycetes</taxon>
        <taxon>Agaricomycetidae</taxon>
        <taxon>Agaricales</taxon>
        <taxon>Agaricales incertae sedis</taxon>
        <taxon>Dendrothele</taxon>
    </lineage>
</organism>
<keyword evidence="1" id="KW-0812">Transmembrane</keyword>
<dbReference type="AlphaFoldDB" id="A0A4S8MQ05"/>
<evidence type="ECO:0000313" key="3">
    <source>
        <dbReference type="EMBL" id="THV05015.1"/>
    </source>
</evidence>
<evidence type="ECO:0000259" key="2">
    <source>
        <dbReference type="Pfam" id="PF23868"/>
    </source>
</evidence>
<dbReference type="Proteomes" id="UP000297245">
    <property type="component" value="Unassembled WGS sequence"/>
</dbReference>
<evidence type="ECO:0000313" key="4">
    <source>
        <dbReference type="Proteomes" id="UP000297245"/>
    </source>
</evidence>
<accession>A0A4S8MQ05</accession>
<feature type="domain" description="Mmc1 C-terminal" evidence="2">
    <location>
        <begin position="308"/>
        <end position="367"/>
    </location>
</feature>
<sequence length="561" mass="62251">MLTVIHKSARFIEQRIPALKSFLDILEVDLARDRPLHVSIAGDPASKDVVTAILDHPFTSDPTLGKALRSRTGSQSLSYAHSVTASSGSLALPSPFFLQFDHDIHIREYSDWSDFISNTLKSDIPVVLINPLTNSLSQTLDIPLLRHNPNTIFVVIASPSHDATQHVRAQYPNANILFMDPSRAVAGLDALHADPSSPVAVQRYQNEFGESKVSDLATHIKSYLESKHSVPVHAAIARLNTLYALSRSHLQDADIQVHSVLESISMLRRTIEEEFVKSQKDILGVYEVTTAESIVAKAFAQATRDMHRSLDKLSWWKALWRIDEISSIVFSMVQNAWCKDLETQLIYHTGRLSTLQNSLTSTSFSILSKHASDPSLNSPVLLNALEQIRSSPFYPVSPCLLTTPLVARRSQLEYPTARLHLAGQQAAIGMGGSVATGAGLGWAGWYGWLTGSEHALAPLLQMDATTAIGAGLLTAALGIRWSVGKWERAKRRWWADWDRVGEGLERDMTKILTKVLKENVAVVADRTCVGLSKLASKRREEIREIRDELDRLQKELNDIQK</sequence>
<dbReference type="Pfam" id="PF23868">
    <property type="entry name" value="Mmc1_C"/>
    <property type="match status" value="1"/>
</dbReference>
<keyword evidence="1" id="KW-0472">Membrane</keyword>
<dbReference type="EMBL" id="ML179051">
    <property type="protein sequence ID" value="THV05015.1"/>
    <property type="molecule type" value="Genomic_DNA"/>
</dbReference>
<proteinExistence type="predicted"/>
<keyword evidence="1" id="KW-1133">Transmembrane helix</keyword>
<feature type="transmembrane region" description="Helical" evidence="1">
    <location>
        <begin position="465"/>
        <end position="483"/>
    </location>
</feature>
<evidence type="ECO:0000256" key="1">
    <source>
        <dbReference type="SAM" id="Phobius"/>
    </source>
</evidence>